<evidence type="ECO:0000259" key="1">
    <source>
        <dbReference type="Pfam" id="PF07748"/>
    </source>
</evidence>
<dbReference type="Gene3D" id="2.70.98.30">
    <property type="entry name" value="Golgi alpha-mannosidase II, domain 4"/>
    <property type="match status" value="1"/>
</dbReference>
<feature type="domain" description="Glycosyl hydrolase family 38 C-terminal" evidence="1">
    <location>
        <begin position="196"/>
        <end position="278"/>
    </location>
</feature>
<feature type="domain" description="Glycosyl hydrolase family 38 C-terminal" evidence="1">
    <location>
        <begin position="118"/>
        <end position="191"/>
    </location>
</feature>
<keyword evidence="4" id="KW-1185">Reference proteome</keyword>
<dbReference type="Pfam" id="PF17677">
    <property type="entry name" value="Glyco_hydro38C2"/>
    <property type="match status" value="1"/>
</dbReference>
<dbReference type="PANTHER" id="PTHR46017">
    <property type="entry name" value="ALPHA-MANNOSIDASE 2C1"/>
    <property type="match status" value="1"/>
</dbReference>
<organism evidence="3 4">
    <name type="scientific">Physocladia obscura</name>
    <dbReference type="NCBI Taxonomy" id="109957"/>
    <lineage>
        <taxon>Eukaryota</taxon>
        <taxon>Fungi</taxon>
        <taxon>Fungi incertae sedis</taxon>
        <taxon>Chytridiomycota</taxon>
        <taxon>Chytridiomycota incertae sedis</taxon>
        <taxon>Chytridiomycetes</taxon>
        <taxon>Chytridiales</taxon>
        <taxon>Chytriomycetaceae</taxon>
        <taxon>Physocladia</taxon>
    </lineage>
</organism>
<dbReference type="Proteomes" id="UP001211907">
    <property type="component" value="Unassembled WGS sequence"/>
</dbReference>
<dbReference type="InterPro" id="IPR041147">
    <property type="entry name" value="GH38_C"/>
</dbReference>
<dbReference type="SUPFAM" id="SSF74650">
    <property type="entry name" value="Galactose mutarotase-like"/>
    <property type="match status" value="1"/>
</dbReference>
<keyword evidence="3" id="KW-0378">Hydrolase</keyword>
<dbReference type="GO" id="GO:0004559">
    <property type="term" value="F:alpha-mannosidase activity"/>
    <property type="evidence" value="ECO:0007669"/>
    <property type="project" value="InterPro"/>
</dbReference>
<dbReference type="Pfam" id="PF07748">
    <property type="entry name" value="Glyco_hydro_38C"/>
    <property type="match status" value="2"/>
</dbReference>
<dbReference type="GO" id="GO:0030246">
    <property type="term" value="F:carbohydrate binding"/>
    <property type="evidence" value="ECO:0007669"/>
    <property type="project" value="InterPro"/>
</dbReference>
<dbReference type="EMBL" id="JADGJH010002809">
    <property type="protein sequence ID" value="KAJ3094701.1"/>
    <property type="molecule type" value="Genomic_DNA"/>
</dbReference>
<dbReference type="GO" id="GO:0006013">
    <property type="term" value="P:mannose metabolic process"/>
    <property type="evidence" value="ECO:0007669"/>
    <property type="project" value="InterPro"/>
</dbReference>
<gene>
    <name evidence="3" type="primary">AMS1_2</name>
    <name evidence="3" type="ORF">HK100_006051</name>
</gene>
<evidence type="ECO:0000313" key="3">
    <source>
        <dbReference type="EMBL" id="KAJ3094701.1"/>
    </source>
</evidence>
<dbReference type="InterPro" id="IPR011682">
    <property type="entry name" value="Glyco_hydro_38_C"/>
</dbReference>
<dbReference type="PANTHER" id="PTHR46017:SF1">
    <property type="entry name" value="ALPHA-MANNOSIDASE 2C1"/>
    <property type="match status" value="1"/>
</dbReference>
<evidence type="ECO:0000259" key="2">
    <source>
        <dbReference type="Pfam" id="PF17677"/>
    </source>
</evidence>
<feature type="domain" description="Glycosyl hydrolases family 38 C-terminal" evidence="2">
    <location>
        <begin position="339"/>
        <end position="424"/>
    </location>
</feature>
<dbReference type="GO" id="GO:0009313">
    <property type="term" value="P:oligosaccharide catabolic process"/>
    <property type="evidence" value="ECO:0007669"/>
    <property type="project" value="TreeGrafter"/>
</dbReference>
<dbReference type="AlphaFoldDB" id="A0AAD5XBX3"/>
<accession>A0AAD5XBX3</accession>
<protein>
    <submittedName>
        <fullName evidence="3">Glycoside hydrolase, 38 vacuolar alpha mannosidase</fullName>
    </submittedName>
</protein>
<comment type="caution">
    <text evidence="3">The sequence shown here is derived from an EMBL/GenBank/DDBJ whole genome shotgun (WGS) entry which is preliminary data.</text>
</comment>
<evidence type="ECO:0000313" key="4">
    <source>
        <dbReference type="Proteomes" id="UP001211907"/>
    </source>
</evidence>
<proteinExistence type="predicted"/>
<dbReference type="InterPro" id="IPR011013">
    <property type="entry name" value="Gal_mutarotase_sf_dom"/>
</dbReference>
<sequence length="431" mass="47949">MVYDDAIRFYQDVESSGNKLKKAALSAFMSSLSNKKESVQAVTVINTTSWPLDAEIVEVNVSELNVGVPLYGGATWQQMSKAGKALVYVDNVKPAAVQSYALGNKPDGFIPVTGRHESIAPDQLGNVFKIFEDIPISWDAWDVEVYHLEKGWNAGVGIATLEESGPLRTVITVKHQITPNSTIEQKIIITAADAKKVEFPLNVNCDYATYETQFGYIQRPTHYNTSWDLARFEVCGHRYADLSEFGFGVALLNDCKYGYSTHGNVMRLSLLRAPKGPDDTTDMEVHNFKYALYPHKGSFLESDVVKKAYQYNVKPIAHPALINPVNLAAAQFFSVSETNFVLDTLKLAEEPRKTSVGVFDIVLRFYEAYGGRGKATVISIFKVLEAKQSNLLEDFEEDGGKVKVTDDKIDSFDVHFEPFKIVTVRLLVSAK</sequence>
<name>A0AAD5XBX3_9FUNG</name>
<reference evidence="3" key="1">
    <citation type="submission" date="2020-05" db="EMBL/GenBank/DDBJ databases">
        <title>Phylogenomic resolution of chytrid fungi.</title>
        <authorList>
            <person name="Stajich J.E."/>
            <person name="Amses K."/>
            <person name="Simmons R."/>
            <person name="Seto K."/>
            <person name="Myers J."/>
            <person name="Bonds A."/>
            <person name="Quandt C.A."/>
            <person name="Barry K."/>
            <person name="Liu P."/>
            <person name="Grigoriev I."/>
            <person name="Longcore J.E."/>
            <person name="James T.Y."/>
        </authorList>
    </citation>
    <scope>NUCLEOTIDE SEQUENCE</scope>
    <source>
        <strain evidence="3">JEL0513</strain>
    </source>
</reference>